<comment type="similarity">
    <text evidence="1">Belongs to the proteasome subunit p55 family.</text>
</comment>
<dbReference type="Pfam" id="PF01399">
    <property type="entry name" value="PCI"/>
    <property type="match status" value="1"/>
</dbReference>
<dbReference type="InterPro" id="IPR000717">
    <property type="entry name" value="PCI_dom"/>
</dbReference>
<evidence type="ECO:0000256" key="1">
    <source>
        <dbReference type="ARBA" id="ARBA00006397"/>
    </source>
</evidence>
<name>A0A7R9FH97_9NEOP</name>
<dbReference type="AlphaFoldDB" id="A0A7R9FH97"/>
<feature type="domain" description="PCI" evidence="3">
    <location>
        <begin position="408"/>
        <end position="587"/>
    </location>
</feature>
<dbReference type="GO" id="GO:0008541">
    <property type="term" value="C:proteasome regulatory particle, lid subcomplex"/>
    <property type="evidence" value="ECO:0007669"/>
    <property type="project" value="TreeGrafter"/>
</dbReference>
<dbReference type="InterPro" id="IPR036388">
    <property type="entry name" value="WH-like_DNA-bd_sf"/>
</dbReference>
<dbReference type="GO" id="GO:0005737">
    <property type="term" value="C:cytoplasm"/>
    <property type="evidence" value="ECO:0007669"/>
    <property type="project" value="TreeGrafter"/>
</dbReference>
<dbReference type="SUPFAM" id="SSF46785">
    <property type="entry name" value="Winged helix' DNA-binding domain"/>
    <property type="match status" value="1"/>
</dbReference>
<accession>A0A7R9FH97</accession>
<dbReference type="EMBL" id="OE000369">
    <property type="protein sequence ID" value="CAD7453625.1"/>
    <property type="molecule type" value="Genomic_DNA"/>
</dbReference>
<gene>
    <name evidence="4" type="ORF">TTEB3V08_LOCUS1754</name>
</gene>
<organism evidence="4">
    <name type="scientific">Timema tahoe</name>
    <dbReference type="NCBI Taxonomy" id="61484"/>
    <lineage>
        <taxon>Eukaryota</taxon>
        <taxon>Metazoa</taxon>
        <taxon>Ecdysozoa</taxon>
        <taxon>Arthropoda</taxon>
        <taxon>Hexapoda</taxon>
        <taxon>Insecta</taxon>
        <taxon>Pterygota</taxon>
        <taxon>Neoptera</taxon>
        <taxon>Polyneoptera</taxon>
        <taxon>Phasmatodea</taxon>
        <taxon>Timematodea</taxon>
        <taxon>Timematoidea</taxon>
        <taxon>Timematidae</taxon>
        <taxon>Timema</taxon>
    </lineage>
</organism>
<reference evidence="4" key="1">
    <citation type="submission" date="2020-11" db="EMBL/GenBank/DDBJ databases">
        <authorList>
            <person name="Tran Van P."/>
        </authorList>
    </citation>
    <scope>NUCLEOTIDE SEQUENCE</scope>
</reference>
<keyword evidence="2" id="KW-0647">Proteasome</keyword>
<evidence type="ECO:0000313" key="4">
    <source>
        <dbReference type="EMBL" id="CAD7453625.1"/>
    </source>
</evidence>
<dbReference type="FunFam" id="1.10.10.10:FF:000070">
    <property type="entry name" value="26S proteasome non-ATPase regulatory subunit 12"/>
    <property type="match status" value="1"/>
</dbReference>
<dbReference type="InterPro" id="IPR036390">
    <property type="entry name" value="WH_DNA-bd_sf"/>
</dbReference>
<protein>
    <recommendedName>
        <fullName evidence="3">PCI domain-containing protein</fullName>
    </recommendedName>
</protein>
<dbReference type="Pfam" id="PF18098">
    <property type="entry name" value="RPN5_C"/>
    <property type="match status" value="1"/>
</dbReference>
<dbReference type="GO" id="GO:0005634">
    <property type="term" value="C:nucleus"/>
    <property type="evidence" value="ECO:0007669"/>
    <property type="project" value="UniProtKB-ARBA"/>
</dbReference>
<dbReference type="Gene3D" id="1.10.10.10">
    <property type="entry name" value="Winged helix-like DNA-binding domain superfamily/Winged helix DNA-binding domain"/>
    <property type="match status" value="1"/>
</dbReference>
<dbReference type="Pfam" id="PF22241">
    <property type="entry name" value="PSMD12-CSN4_N"/>
    <property type="match status" value="1"/>
</dbReference>
<dbReference type="InterPro" id="IPR040896">
    <property type="entry name" value="RPN5_C"/>
</dbReference>
<dbReference type="SMART" id="SM00088">
    <property type="entry name" value="PINT"/>
    <property type="match status" value="1"/>
</dbReference>
<sequence>MCESSNRPCGNRIGLSNWIKSDFIGLIDEQIRHGLDVGREVNYGALQYRTFVDEVEKRPAIWDMECEEYSNKIKKTKLGRNWWYYSLMPMIHWKKRTYVELGRLNIEELNTHLCGGRVENHLGKATPSSLERDLNLDLPVLCSLAQHETSAIANYATDVGSKFLISKMADNMAMDTGKLVKMEVDYESTCDERIPECIKMSKEGKTEDALDSLLALEKQTRTGADMVSTGRVLVAIVQICFEAKNWSALNEHILLLSKRRSQLKQAVAKMVQECCKYVDQAPDKETKVKLIDTLRTVTEGKIYVEVERARLTHKLAKMKEDDGDVVEAANIIQELQVETYGSMNKKEKVELILEQMRLCLAKKDYVRTQIISKKVNTKFFDDEGTQELKLKYYRLMIELDQHEGSYLSICKHYRAVLATPTIQGDADQRHTVLQHVVCYLVLAQFDHEQADLTHRVLEDKLLDEIPLYKKLLQLFTTPELIKWGPLCEVYELHLKQGSDQLKATDVFSASSEQGRKRWQDLRSRVVEHNIRVMAKYYTKISVKRMSELLDLSAEETEEILSQLVVSKAVTARTDRPAGVVSFTHSQDPGAVLTQWSEQLSSLMQLVNRTTHLINKEEMVHKHLLATATIKE</sequence>
<evidence type="ECO:0000259" key="3">
    <source>
        <dbReference type="PROSITE" id="PS50250"/>
    </source>
</evidence>
<proteinExistence type="inferred from homology"/>
<dbReference type="PANTHER" id="PTHR10855">
    <property type="entry name" value="26S PROTEASOME NON-ATPASE REGULATORY SUBUNIT 12/COP9 SIGNALOSOME COMPLEX SUBUNIT 4"/>
    <property type="match status" value="1"/>
</dbReference>
<dbReference type="InterPro" id="IPR040134">
    <property type="entry name" value="PSMD12/CSN4"/>
</dbReference>
<evidence type="ECO:0000256" key="2">
    <source>
        <dbReference type="ARBA" id="ARBA00022942"/>
    </source>
</evidence>
<dbReference type="InterPro" id="IPR054559">
    <property type="entry name" value="PSMD12-CSN4-like_N"/>
</dbReference>
<dbReference type="PROSITE" id="PS50250">
    <property type="entry name" value="PCI"/>
    <property type="match status" value="1"/>
</dbReference>
<dbReference type="PANTHER" id="PTHR10855:SF1">
    <property type="entry name" value="26S PROTEASOME NON-ATPASE REGULATORY SUBUNIT 12"/>
    <property type="match status" value="1"/>
</dbReference>